<keyword evidence="1" id="KW-0489">Methyltransferase</keyword>
<dbReference type="InterPro" id="IPR029063">
    <property type="entry name" value="SAM-dependent_MTases_sf"/>
</dbReference>
<dbReference type="eggNOG" id="COG1002">
    <property type="taxonomic scope" value="Bacteria"/>
</dbReference>
<dbReference type="GO" id="GO:0009007">
    <property type="term" value="F:site-specific DNA-methyltransferase (adenine-specific) activity"/>
    <property type="evidence" value="ECO:0007669"/>
    <property type="project" value="UniProtKB-EC"/>
</dbReference>
<dbReference type="InterPro" id="IPR003356">
    <property type="entry name" value="DNA_methylase_A-5"/>
</dbReference>
<dbReference type="KEGG" id="cga:Celgi_0525"/>
<feature type="region of interest" description="Disordered" evidence="4">
    <location>
        <begin position="84"/>
        <end position="119"/>
    </location>
</feature>
<feature type="domain" description="DNA methylase adenine-specific" evidence="5">
    <location>
        <begin position="322"/>
        <end position="535"/>
    </location>
</feature>
<accession>F8A632</accession>
<evidence type="ECO:0000256" key="2">
    <source>
        <dbReference type="ARBA" id="ARBA00022679"/>
    </source>
</evidence>
<dbReference type="GO" id="GO:0003677">
    <property type="term" value="F:DNA binding"/>
    <property type="evidence" value="ECO:0007669"/>
    <property type="project" value="InterPro"/>
</dbReference>
<dbReference type="InterPro" id="IPR050953">
    <property type="entry name" value="N4_N6_ade-DNA_methylase"/>
</dbReference>
<proteinExistence type="predicted"/>
<dbReference type="EMBL" id="CP002665">
    <property type="protein sequence ID" value="AEI11047.1"/>
    <property type="molecule type" value="Genomic_DNA"/>
</dbReference>
<evidence type="ECO:0000256" key="1">
    <source>
        <dbReference type="ARBA" id="ARBA00022603"/>
    </source>
</evidence>
<dbReference type="AlphaFoldDB" id="F8A632"/>
<keyword evidence="7" id="KW-1185">Reference proteome</keyword>
<dbReference type="GO" id="GO:0008170">
    <property type="term" value="F:N-methyltransferase activity"/>
    <property type="evidence" value="ECO:0007669"/>
    <property type="project" value="InterPro"/>
</dbReference>
<evidence type="ECO:0000256" key="4">
    <source>
        <dbReference type="SAM" id="MobiDB-lite"/>
    </source>
</evidence>
<name>F8A632_CELGA</name>
<dbReference type="Pfam" id="PF02384">
    <property type="entry name" value="N6_Mtase"/>
    <property type="match status" value="1"/>
</dbReference>
<keyword evidence="3" id="KW-0680">Restriction system</keyword>
<dbReference type="Gene3D" id="3.40.50.150">
    <property type="entry name" value="Vaccinia Virus protein VP39"/>
    <property type="match status" value="1"/>
</dbReference>
<organism evidence="6 7">
    <name type="scientific">Cellulomonas gilvus (strain ATCC 13127 / NRRL B-14078)</name>
    <name type="common">Cellvibrio gilvus</name>
    <dbReference type="NCBI Taxonomy" id="593907"/>
    <lineage>
        <taxon>Bacteria</taxon>
        <taxon>Bacillati</taxon>
        <taxon>Actinomycetota</taxon>
        <taxon>Actinomycetes</taxon>
        <taxon>Micrococcales</taxon>
        <taxon>Cellulomonadaceae</taxon>
        <taxon>Cellulomonas</taxon>
    </lineage>
</organism>
<dbReference type="eggNOG" id="COG0827">
    <property type="taxonomic scope" value="Bacteria"/>
</dbReference>
<dbReference type="SUPFAM" id="SSF53335">
    <property type="entry name" value="S-adenosyl-L-methionine-dependent methyltransferases"/>
    <property type="match status" value="1"/>
</dbReference>
<dbReference type="REBASE" id="37316">
    <property type="entry name" value="Cgi13127ORF525P"/>
</dbReference>
<gene>
    <name evidence="6" type="ordered locus">Celgi_0525</name>
</gene>
<dbReference type="PANTHER" id="PTHR33841:SF4">
    <property type="entry name" value="RESTRICTION MODIFICATION SYSTEM DNA SPECIFICITY DOMAIN"/>
    <property type="match status" value="1"/>
</dbReference>
<dbReference type="PRINTS" id="PR00507">
    <property type="entry name" value="N12N6MTFRASE"/>
</dbReference>
<dbReference type="GO" id="GO:0009307">
    <property type="term" value="P:DNA restriction-modification system"/>
    <property type="evidence" value="ECO:0007669"/>
    <property type="project" value="UniProtKB-KW"/>
</dbReference>
<dbReference type="PROSITE" id="PS00092">
    <property type="entry name" value="N6_MTASE"/>
    <property type="match status" value="1"/>
</dbReference>
<evidence type="ECO:0000259" key="5">
    <source>
        <dbReference type="Pfam" id="PF02384"/>
    </source>
</evidence>
<feature type="region of interest" description="Disordered" evidence="4">
    <location>
        <begin position="17"/>
        <end position="43"/>
    </location>
</feature>
<evidence type="ECO:0000313" key="6">
    <source>
        <dbReference type="EMBL" id="AEI11047.1"/>
    </source>
</evidence>
<dbReference type="InterPro" id="IPR002052">
    <property type="entry name" value="DNA_methylase_N6_adenine_CS"/>
</dbReference>
<protein>
    <recommendedName>
        <fullName evidence="5">DNA methylase adenine-specific domain-containing protein</fullName>
    </recommendedName>
</protein>
<evidence type="ECO:0000256" key="3">
    <source>
        <dbReference type="ARBA" id="ARBA00022747"/>
    </source>
</evidence>
<dbReference type="STRING" id="593907.Celgi_0525"/>
<dbReference type="PANTHER" id="PTHR33841">
    <property type="entry name" value="DNA METHYLTRANSFERASE YEEA-RELATED"/>
    <property type="match status" value="1"/>
</dbReference>
<reference evidence="7" key="1">
    <citation type="submission" date="2011-04" db="EMBL/GenBank/DDBJ databases">
        <title>Complete sequence of Cellvibrio gilvus ATCC 13127.</title>
        <authorList>
            <person name="Lucas S."/>
            <person name="Han J."/>
            <person name="Lapidus A."/>
            <person name="Cheng J.-F."/>
            <person name="Goodwin L."/>
            <person name="Pitluck S."/>
            <person name="Peters L."/>
            <person name="Munk A."/>
            <person name="Detter J.C."/>
            <person name="Han C."/>
            <person name="Tapia R."/>
            <person name="Land M."/>
            <person name="Hauser L."/>
            <person name="Kyrpides N."/>
            <person name="Ivanova N."/>
            <person name="Ovchinnikova G."/>
            <person name="Pagani I."/>
            <person name="Mead D."/>
            <person name="Brumm P."/>
            <person name="Woyke T."/>
        </authorList>
    </citation>
    <scope>NUCLEOTIDE SEQUENCE [LARGE SCALE GENOMIC DNA]</scope>
    <source>
        <strain evidence="7">ATCC 13127 / NRRL B-14078</strain>
    </source>
</reference>
<sequence length="928" mass="101706">MADSSCTDTCARAERAVERRTGSVHSPWMRHARPQRGPACTGDVVPPCSTRGVHLDRTTLDASEQPEALPCQPELPLQYGLDPSEATAQQTSGGTKAVATADRDRKSDGDHRRESDSRYRVFPCVPAEAAAAAQGALDIPGLGIPLRRQIPQTPATRGSDRPLREHQKQILTVLYNATLEHEGPISHDFQDWAADVAHVRGELDRKKKVPPGAIETLLDSQVREPELARFIYAAERYMLLRATSAIAECAPLALADPAFRSGPLGKALAIVEAIDGILAERAPNALATEQLQVRELVHGSHGPLADAFQTEYAQLIPREVRHAIGSFYTPQWLARHVIRSSGYIWEDRASLVRVVCDPSCGSGVFLVAAAEEIRQAVEYGSMDHRDAIELIATSLRGIDIELVPCILATASLTLACYRIAESSSERLDVPIPATILHEDSLATQGVAQNVDLLVGNPPWVNWEYMPAEYRDKHRDLWPALGIFTAAGKAMAFSKEDISALFVAHAIHYRLKADGAFAFVLPESLLKSAMNHRDFRRFRLGPSATPYRVSRAEDFVRTRPFEGVANRTVVLYGSKEGSTQYPLPFREWGGLDRRAQPITGSDGVAASLVESMAQLADANDPSSSWSTGHLDGLTAHRLLDGKNPYRGRTGLFTGGANAVYHLRLLGVDRNGLLTVANVVERAKRAAPAVVATVENHHVYRFLRGRDVRQWSCESELLVLLPHTSSTRMAPVTPDALAEDAPRTLEYFSQFEDVLAARRGFSKWEQAFLSVGFYACQRVGDYTFADWKVVWRYIAPRFTTAVVGPGALPGSDQPKPVIPNEKLMLIACSSEDEAYYVGGVMAGSVVIEHVHSRMVSTQVSPSIVASIQMPLWDANNSLHRDIARVCRAGHQAVARDEAVEDLVDELDGLVGRIWALPDQAVRAARGRVGY</sequence>
<dbReference type="GO" id="GO:0032259">
    <property type="term" value="P:methylation"/>
    <property type="evidence" value="ECO:0007669"/>
    <property type="project" value="UniProtKB-KW"/>
</dbReference>
<feature type="compositionally biased region" description="Basic and acidic residues" evidence="4">
    <location>
        <begin position="101"/>
        <end position="119"/>
    </location>
</feature>
<keyword evidence="2" id="KW-0808">Transferase</keyword>
<evidence type="ECO:0000313" key="7">
    <source>
        <dbReference type="Proteomes" id="UP000000485"/>
    </source>
</evidence>
<dbReference type="HOGENOM" id="CLU_314899_0_0_11"/>
<dbReference type="Proteomes" id="UP000000485">
    <property type="component" value="Chromosome"/>
</dbReference>